<dbReference type="EMBL" id="JBHTMP010000006">
    <property type="protein sequence ID" value="MFD1320556.1"/>
    <property type="molecule type" value="Genomic_DNA"/>
</dbReference>
<evidence type="ECO:0000256" key="1">
    <source>
        <dbReference type="SAM" id="Phobius"/>
    </source>
</evidence>
<keyword evidence="1" id="KW-0472">Membrane</keyword>
<feature type="transmembrane region" description="Helical" evidence="1">
    <location>
        <begin position="40"/>
        <end position="59"/>
    </location>
</feature>
<keyword evidence="3" id="KW-1185">Reference proteome</keyword>
<evidence type="ECO:0000313" key="2">
    <source>
        <dbReference type="EMBL" id="MFD1320556.1"/>
    </source>
</evidence>
<dbReference type="Proteomes" id="UP001597260">
    <property type="component" value="Unassembled WGS sequence"/>
</dbReference>
<reference evidence="3" key="1">
    <citation type="journal article" date="2019" name="Int. J. Syst. Evol. Microbiol.">
        <title>The Global Catalogue of Microorganisms (GCM) 10K type strain sequencing project: providing services to taxonomists for standard genome sequencing and annotation.</title>
        <authorList>
            <consortium name="The Broad Institute Genomics Platform"/>
            <consortium name="The Broad Institute Genome Sequencing Center for Infectious Disease"/>
            <person name="Wu L."/>
            <person name="Ma J."/>
        </authorList>
    </citation>
    <scope>NUCLEOTIDE SEQUENCE [LARGE SCALE GENOMIC DNA]</scope>
    <source>
        <strain evidence="3">JCM 31037</strain>
    </source>
</reference>
<name>A0ABW3YA57_9ACTN</name>
<keyword evidence="1" id="KW-1133">Transmembrane helix</keyword>
<keyword evidence="1" id="KW-0812">Transmembrane</keyword>
<dbReference type="SUPFAM" id="SSF110296">
    <property type="entry name" value="Oligoxyloglucan reducing end-specific cellobiohydrolase"/>
    <property type="match status" value="1"/>
</dbReference>
<proteinExistence type="predicted"/>
<accession>A0ABW3YA57</accession>
<dbReference type="RefSeq" id="WP_377567674.1">
    <property type="nucleotide sequence ID" value="NZ_JBHTMP010000006.1"/>
</dbReference>
<comment type="caution">
    <text evidence="2">The sequence shown here is derived from an EMBL/GenBank/DDBJ whole genome shotgun (WGS) entry which is preliminary data.</text>
</comment>
<protein>
    <submittedName>
        <fullName evidence="2">WD40/YVTN/BNR-like repeat-containing protein</fullName>
    </submittedName>
</protein>
<sequence length="443" mass="47778">MREPDYQGLRDHVARSAQQPAFETVRTRASRLRARGRMKAATVAVAVAALLGIGGFTVLPSAVGDPDRVAAVPSPSTLGVDTPSRFLWQTAGSDANHLYAVVSDSDCVGCPFRLKASSDGGRSWRERPRYREFQNMAPQNLKVLGPDVLFTSDAIRRPVGSGFPRSDTRTSSSTSVAPTAGLMKDLFEQRHWVSVDDGVSWSEMATTDAAVDAAPTNGGFAMQRVNEKIMLCVIDPANRTIAPLAKQPPLAEFELVEVPTKAGVWVQGYDPVTRRPAVAVSQDRGANWQVSVFGAEAPARSVGGSIPTMYLPNVATTDGRTAYAIFIDGGRSVRVYRSTDAGRTWTRTNPGDRISQLPLAGPRSHVASDGSHVLVAQDPEAGYVLLASRDGRTYAPLEGTGLPVETTVSPGVAEIAEGRYYYLTREQLYLSEDGMRWWPVVGL</sequence>
<evidence type="ECO:0000313" key="3">
    <source>
        <dbReference type="Proteomes" id="UP001597260"/>
    </source>
</evidence>
<organism evidence="2 3">
    <name type="scientific">Micromonospora sonneratiae</name>
    <dbReference type="NCBI Taxonomy" id="1184706"/>
    <lineage>
        <taxon>Bacteria</taxon>
        <taxon>Bacillati</taxon>
        <taxon>Actinomycetota</taxon>
        <taxon>Actinomycetes</taxon>
        <taxon>Micromonosporales</taxon>
        <taxon>Micromonosporaceae</taxon>
        <taxon>Micromonospora</taxon>
    </lineage>
</organism>
<gene>
    <name evidence="2" type="ORF">ACFQ4H_05555</name>
</gene>
<dbReference type="Gene3D" id="2.120.10.10">
    <property type="match status" value="1"/>
</dbReference>